<keyword evidence="1" id="KW-1133">Transmembrane helix</keyword>
<evidence type="ECO:0000256" key="1">
    <source>
        <dbReference type="SAM" id="Phobius"/>
    </source>
</evidence>
<gene>
    <name evidence="2" type="ORF">CPB84DRAFT_1758472</name>
</gene>
<accession>A0A9P5P4V4</accession>
<feature type="transmembrane region" description="Helical" evidence="1">
    <location>
        <begin position="62"/>
        <end position="81"/>
    </location>
</feature>
<proteinExistence type="predicted"/>
<dbReference type="EMBL" id="JADNYJ010000001">
    <property type="protein sequence ID" value="KAF8914124.1"/>
    <property type="molecule type" value="Genomic_DNA"/>
</dbReference>
<evidence type="ECO:0000313" key="2">
    <source>
        <dbReference type="EMBL" id="KAF8914124.1"/>
    </source>
</evidence>
<keyword evidence="1" id="KW-0812">Transmembrane</keyword>
<protein>
    <submittedName>
        <fullName evidence="2">Uncharacterized protein</fullName>
    </submittedName>
</protein>
<keyword evidence="3" id="KW-1185">Reference proteome</keyword>
<name>A0A9P5P4V4_GYMJU</name>
<sequence>MLYLLLTSTTAPPSIHASHSHPPHSLLHYHNLLLLFSYPWAVDFLHLVIYLIALLFHCISRICYRFAGVFIHGPVLLLGWGQMCFVRNVHCSVSHDRYYY</sequence>
<dbReference type="AlphaFoldDB" id="A0A9P5P4V4"/>
<organism evidence="2 3">
    <name type="scientific">Gymnopilus junonius</name>
    <name type="common">Spectacular rustgill mushroom</name>
    <name type="synonym">Gymnopilus spectabilis subsp. junonius</name>
    <dbReference type="NCBI Taxonomy" id="109634"/>
    <lineage>
        <taxon>Eukaryota</taxon>
        <taxon>Fungi</taxon>
        <taxon>Dikarya</taxon>
        <taxon>Basidiomycota</taxon>
        <taxon>Agaricomycotina</taxon>
        <taxon>Agaricomycetes</taxon>
        <taxon>Agaricomycetidae</taxon>
        <taxon>Agaricales</taxon>
        <taxon>Agaricineae</taxon>
        <taxon>Hymenogastraceae</taxon>
        <taxon>Gymnopilus</taxon>
    </lineage>
</organism>
<comment type="caution">
    <text evidence="2">The sequence shown here is derived from an EMBL/GenBank/DDBJ whole genome shotgun (WGS) entry which is preliminary data.</text>
</comment>
<dbReference type="Proteomes" id="UP000724874">
    <property type="component" value="Unassembled WGS sequence"/>
</dbReference>
<reference evidence="2" key="1">
    <citation type="submission" date="2020-11" db="EMBL/GenBank/DDBJ databases">
        <authorList>
            <consortium name="DOE Joint Genome Institute"/>
            <person name="Ahrendt S."/>
            <person name="Riley R."/>
            <person name="Andreopoulos W."/>
            <person name="LaButti K."/>
            <person name="Pangilinan J."/>
            <person name="Ruiz-duenas F.J."/>
            <person name="Barrasa J.M."/>
            <person name="Sanchez-Garcia M."/>
            <person name="Camarero S."/>
            <person name="Miyauchi S."/>
            <person name="Serrano A."/>
            <person name="Linde D."/>
            <person name="Babiker R."/>
            <person name="Drula E."/>
            <person name="Ayuso-Fernandez I."/>
            <person name="Pacheco R."/>
            <person name="Padilla G."/>
            <person name="Ferreira P."/>
            <person name="Barriuso J."/>
            <person name="Kellner H."/>
            <person name="Castanera R."/>
            <person name="Alfaro M."/>
            <person name="Ramirez L."/>
            <person name="Pisabarro A.G."/>
            <person name="Kuo A."/>
            <person name="Tritt A."/>
            <person name="Lipzen A."/>
            <person name="He G."/>
            <person name="Yan M."/>
            <person name="Ng V."/>
            <person name="Cullen D."/>
            <person name="Martin F."/>
            <person name="Rosso M.-N."/>
            <person name="Henrissat B."/>
            <person name="Hibbett D."/>
            <person name="Martinez A.T."/>
            <person name="Grigoriev I.V."/>
        </authorList>
    </citation>
    <scope>NUCLEOTIDE SEQUENCE</scope>
    <source>
        <strain evidence="2">AH 44721</strain>
    </source>
</reference>
<feature type="transmembrane region" description="Helical" evidence="1">
    <location>
        <begin position="33"/>
        <end position="55"/>
    </location>
</feature>
<keyword evidence="1" id="KW-0472">Membrane</keyword>
<evidence type="ECO:0000313" key="3">
    <source>
        <dbReference type="Proteomes" id="UP000724874"/>
    </source>
</evidence>